<dbReference type="GO" id="GO:0005524">
    <property type="term" value="F:ATP binding"/>
    <property type="evidence" value="ECO:0007669"/>
    <property type="project" value="UniProtKB-KW"/>
</dbReference>
<dbReference type="GO" id="GO:0043139">
    <property type="term" value="F:5'-3' DNA helicase activity"/>
    <property type="evidence" value="ECO:0007669"/>
    <property type="project" value="UniProtKB-EC"/>
</dbReference>
<comment type="cofactor">
    <cofactor evidence="1">
        <name>Mg(2+)</name>
        <dbReference type="ChEBI" id="CHEBI:18420"/>
    </cofactor>
</comment>
<keyword evidence="1" id="KW-0347">Helicase</keyword>
<name>A0ABD2IS87_HETSC</name>
<feature type="region of interest" description="Disordered" evidence="2">
    <location>
        <begin position="1642"/>
        <end position="1688"/>
    </location>
</feature>
<feature type="domain" description="DNA helicase Pif1-like DEAD-box helicase" evidence="3">
    <location>
        <begin position="1266"/>
        <end position="1376"/>
    </location>
</feature>
<keyword evidence="7" id="KW-1185">Reference proteome</keyword>
<keyword evidence="1" id="KW-0227">DNA damage</keyword>
<evidence type="ECO:0000256" key="2">
    <source>
        <dbReference type="SAM" id="MobiDB-lite"/>
    </source>
</evidence>
<dbReference type="Pfam" id="PF14214">
    <property type="entry name" value="Helitron_like_N"/>
    <property type="match status" value="1"/>
</dbReference>
<dbReference type="GO" id="GO:0016787">
    <property type="term" value="F:hydrolase activity"/>
    <property type="evidence" value="ECO:0007669"/>
    <property type="project" value="UniProtKB-KW"/>
</dbReference>
<dbReference type="InterPro" id="IPR049163">
    <property type="entry name" value="Pif1-like_2B_dom"/>
</dbReference>
<dbReference type="Proteomes" id="UP001620645">
    <property type="component" value="Unassembled WGS sequence"/>
</dbReference>
<dbReference type="GO" id="GO:0006310">
    <property type="term" value="P:DNA recombination"/>
    <property type="evidence" value="ECO:0007669"/>
    <property type="project" value="UniProtKB-KW"/>
</dbReference>
<keyword evidence="1" id="KW-0233">DNA recombination</keyword>
<dbReference type="InterPro" id="IPR027417">
    <property type="entry name" value="P-loop_NTPase"/>
</dbReference>
<keyword evidence="1" id="KW-0378">Hydrolase</keyword>
<accession>A0ABD2IS87</accession>
<keyword evidence="1" id="KW-0067">ATP-binding</keyword>
<feature type="compositionally biased region" description="Low complexity" evidence="2">
    <location>
        <begin position="309"/>
        <end position="322"/>
    </location>
</feature>
<protein>
    <recommendedName>
        <fullName evidence="1">ATP-dependent DNA helicase</fullName>
        <ecNumber evidence="1">5.6.2.3</ecNumber>
    </recommendedName>
</protein>
<feature type="compositionally biased region" description="Polar residues" evidence="2">
    <location>
        <begin position="1678"/>
        <end position="1688"/>
    </location>
</feature>
<evidence type="ECO:0000256" key="1">
    <source>
        <dbReference type="RuleBase" id="RU363044"/>
    </source>
</evidence>
<comment type="caution">
    <text evidence="6">The sequence shown here is derived from an EMBL/GenBank/DDBJ whole genome shotgun (WGS) entry which is preliminary data.</text>
</comment>
<comment type="catalytic activity">
    <reaction evidence="1">
        <text>ATP + H2O = ADP + phosphate + H(+)</text>
        <dbReference type="Rhea" id="RHEA:13065"/>
        <dbReference type="ChEBI" id="CHEBI:15377"/>
        <dbReference type="ChEBI" id="CHEBI:15378"/>
        <dbReference type="ChEBI" id="CHEBI:30616"/>
        <dbReference type="ChEBI" id="CHEBI:43474"/>
        <dbReference type="ChEBI" id="CHEBI:456216"/>
        <dbReference type="EC" id="5.6.2.3"/>
    </reaction>
</comment>
<dbReference type="GO" id="GO:0006281">
    <property type="term" value="P:DNA repair"/>
    <property type="evidence" value="ECO:0007669"/>
    <property type="project" value="UniProtKB-KW"/>
</dbReference>
<dbReference type="PANTHER" id="PTHR10492:SF57">
    <property type="entry name" value="ATP-DEPENDENT DNA HELICASE"/>
    <property type="match status" value="1"/>
</dbReference>
<evidence type="ECO:0000313" key="6">
    <source>
        <dbReference type="EMBL" id="KAL3080972.1"/>
    </source>
</evidence>
<reference evidence="6 7" key="1">
    <citation type="submission" date="2024-10" db="EMBL/GenBank/DDBJ databases">
        <authorList>
            <person name="Kim D."/>
        </authorList>
    </citation>
    <scope>NUCLEOTIDE SEQUENCE [LARGE SCALE GENOMIC DNA]</scope>
    <source>
        <strain evidence="6">Taebaek</strain>
    </source>
</reference>
<dbReference type="EMBL" id="JBICCN010000282">
    <property type="protein sequence ID" value="KAL3080972.1"/>
    <property type="molecule type" value="Genomic_DNA"/>
</dbReference>
<feature type="compositionally biased region" description="Pro residues" evidence="2">
    <location>
        <begin position="265"/>
        <end position="282"/>
    </location>
</feature>
<evidence type="ECO:0000259" key="4">
    <source>
        <dbReference type="Pfam" id="PF14214"/>
    </source>
</evidence>
<evidence type="ECO:0000259" key="5">
    <source>
        <dbReference type="Pfam" id="PF21530"/>
    </source>
</evidence>
<gene>
    <name evidence="6" type="ORF">niasHS_011873</name>
</gene>
<feature type="domain" description="DNA helicase Pif1-like 2B" evidence="5">
    <location>
        <begin position="1477"/>
        <end position="1516"/>
    </location>
</feature>
<dbReference type="PANTHER" id="PTHR10492">
    <property type="match status" value="1"/>
</dbReference>
<dbReference type="EC" id="5.6.2.3" evidence="1"/>
<dbReference type="Gene3D" id="3.40.50.300">
    <property type="entry name" value="P-loop containing nucleotide triphosphate hydrolases"/>
    <property type="match status" value="1"/>
</dbReference>
<comment type="similarity">
    <text evidence="1">Belongs to the helicase family.</text>
</comment>
<keyword evidence="1" id="KW-0547">Nucleotide-binding</keyword>
<organism evidence="6 7">
    <name type="scientific">Heterodera schachtii</name>
    <name type="common">Sugarbeet cyst nematode worm</name>
    <name type="synonym">Tylenchus schachtii</name>
    <dbReference type="NCBI Taxonomy" id="97005"/>
    <lineage>
        <taxon>Eukaryota</taxon>
        <taxon>Metazoa</taxon>
        <taxon>Ecdysozoa</taxon>
        <taxon>Nematoda</taxon>
        <taxon>Chromadorea</taxon>
        <taxon>Rhabditida</taxon>
        <taxon>Tylenchina</taxon>
        <taxon>Tylenchomorpha</taxon>
        <taxon>Tylenchoidea</taxon>
        <taxon>Heteroderidae</taxon>
        <taxon>Heteroderinae</taxon>
        <taxon>Heterodera</taxon>
    </lineage>
</organism>
<feature type="region of interest" description="Disordered" evidence="2">
    <location>
        <begin position="208"/>
        <end position="381"/>
    </location>
</feature>
<feature type="compositionally biased region" description="Polar residues" evidence="2">
    <location>
        <begin position="221"/>
        <end position="230"/>
    </location>
</feature>
<sequence>MPTADASYAESHLQYHNARHPMVRISTRTPPYYHAYAKRRTRHPMVPYQHANATVLTRVRQTTYASPNGTVPERARHRITTRTPNGVRVTQWYRTSTRTPPYYHAYAKRRTRHPMVPYQHANATVLTRVRQTTYASPNGTVPARARHRITTRTPNDVRVTQWYRTSTRTPPYYHAYAKRRTRHPMVPYQHAHATVLPRVRQTAYASPNGTVLARARHRITTRTPSQSTVRHPNVPMPETFDDSPPKRSCGPPPAERAGTSTTTDPLPPRRQAPPTTTDPPPNAAADSHPPRGRAPPTTTDPLPPRRQAPPTTTDLLPTQLRTPTRREDGHLQQRRTPSRREGRHLQQRRTPSQRSCGLPPAERADNAAVDPPYDLGPGDGRDLEISAITGTKQPNRHGLCWRVRRFTLSSLESYDVVLTGRERTKIVYMKWRNRNIDPANFPLIFSFGQFGYEYGTKLVLRQNERFDSTYKQIRDKNDNLLDAAEDLGEEEEFLGSEIEQQLHRRDNISRLQWFRYMAHIRGPHANWRDGHWLWDWRTLAQLYTITFNNRMEAQKVQYMKQLQGRRRLVLPSSIINWLSALRDNKGEIGRVHMTDEHFRGSRQYYQREYANCMTICREVGKPDLLITLTMDPECDELEEMLPTDPDGQRQQWYDRPDVICRLFVDKFKELRRDLTVKEVMGPVRGWFYSLEHQKRGLPHVHFALILDWDRIRSGGFINTPEDYIEQYISAEIPDNLPGRSSEVLLKRELYKTLRMKHIHTCSARRCLKPFSYDNVYNEHAYPRYRRRPPAPDDRAAARHPEQYGRQFEYKDKSGKMIRVDNRYVVPFNAFLTSKYKAQLFVAGEGCTKYLCKYVMKGADMAFIQVQGGPEARQKVDYDEYHQIRLARYITSMEAILSLWGTKLVGRSHEVDELDVHGPSGHRIAVEQGFKDQEENMNAICEAAQAEEERRQKGEERVTQLTAYFAFNKANLPIGLSYANCYKKLRYDRTKKQWKQYVYAPVPKFCRLKTVSPSNRELLAIRLLLLVVLDPKGWESLRTVNGNVFPTFVKAAEDRGLLTDEDLLFFATTNLASPCRILDKLLVTADNWLVSTSVAKASAEEQKQHVLHAMEWFLVANGITPDSEPREDGTYESACEHIGLPRPHGLVLSKEIFTKLAFFRDDALNVHLHVDFLPDGQRRGTMRLDYLQKYVSGPKPNEEQQKLIDDVHAALEHVQQVIDGQCTDFLPDTQRLFMVTGEEDHCSRQVRWNQLSAHGVDRHCCRTAQVDSSTSPNVDNESNFANMLRNIHGILIDEISMQHRDVLEFVDRLLRSVATQQFKDLPFAGKVVIVGGDWKQLAPVIPGGAEREQLEAFVKNSPLFADFTTMRLRANHRLIPGQQHYRAFLKRIAEPLCAHRRNLPCRAAEQTAESWQQLSERAILCPLNRDTLQLNETIMDRLPTAERVYHAVTFPVVDKTGETDLENIAADANHENLCRMTPPGIPEHILRVRVGAVMMITKNISLEEGLCNGTRVQVMELFDNIIRCRILTGIHADNEHDLHAARFVFGGDPKAPHEGPIKCKRIQYPLRPGSVMTINKSQGQTLARVGVLLDTSQCFAHGQLYVALSRVRDSDNIRVCTTRSDLHVKNVVIRELLDEEEEEMALAALPDDPNDPFPRHPPADSEPDEDPIGMPSEAVFKTPTPSTRAKHSNITPIELKNTVSKQHLDKLTVVKGDITKQQIWVIVNTAVVFVNYLD</sequence>
<feature type="domain" description="Helitron helicase-like" evidence="4">
    <location>
        <begin position="531"/>
        <end position="702"/>
    </location>
</feature>
<proteinExistence type="inferred from homology"/>
<dbReference type="Pfam" id="PF05970">
    <property type="entry name" value="PIF1"/>
    <property type="match status" value="1"/>
</dbReference>
<keyword evidence="1" id="KW-0234">DNA repair</keyword>
<dbReference type="CDD" id="cd18809">
    <property type="entry name" value="SF1_C_RecD"/>
    <property type="match status" value="1"/>
</dbReference>
<dbReference type="InterPro" id="IPR025476">
    <property type="entry name" value="Helitron_helicase-like"/>
</dbReference>
<dbReference type="SUPFAM" id="SSF52540">
    <property type="entry name" value="P-loop containing nucleoside triphosphate hydrolases"/>
    <property type="match status" value="1"/>
</dbReference>
<evidence type="ECO:0000313" key="7">
    <source>
        <dbReference type="Proteomes" id="UP001620645"/>
    </source>
</evidence>
<dbReference type="Pfam" id="PF21530">
    <property type="entry name" value="Pif1_2B_dom"/>
    <property type="match status" value="1"/>
</dbReference>
<evidence type="ECO:0000259" key="3">
    <source>
        <dbReference type="Pfam" id="PF05970"/>
    </source>
</evidence>
<dbReference type="InterPro" id="IPR010285">
    <property type="entry name" value="DNA_helicase_pif1-like_DEAD"/>
</dbReference>